<organism evidence="2 3">
    <name type="scientific">Lachnellula arida</name>
    <dbReference type="NCBI Taxonomy" id="1316785"/>
    <lineage>
        <taxon>Eukaryota</taxon>
        <taxon>Fungi</taxon>
        <taxon>Dikarya</taxon>
        <taxon>Ascomycota</taxon>
        <taxon>Pezizomycotina</taxon>
        <taxon>Leotiomycetes</taxon>
        <taxon>Helotiales</taxon>
        <taxon>Lachnaceae</taxon>
        <taxon>Lachnellula</taxon>
    </lineage>
</organism>
<feature type="non-terminal residue" evidence="2">
    <location>
        <position position="268"/>
    </location>
</feature>
<feature type="transmembrane region" description="Helical" evidence="1">
    <location>
        <begin position="231"/>
        <end position="253"/>
    </location>
</feature>
<dbReference type="PANTHER" id="PTHR34414">
    <property type="entry name" value="HET DOMAIN-CONTAINING PROTEIN-RELATED"/>
    <property type="match status" value="1"/>
</dbReference>
<dbReference type="Proteomes" id="UP000469559">
    <property type="component" value="Unassembled WGS sequence"/>
</dbReference>
<sequence length="268" mass="31595">MPPFSKEAQLVHDYEPAAEAPTTTTLPGYPLVMLNDIPRMRQFLEQEFWSRDLETMAPHLWIMTTFSSANISPLHRQRVKGREIVVTEEPRLHLVWIYNRIFIKPLPRYLLSQTFWRTYLDTGLGQESYSRSDLCKAATGFLRTYRYLIWHESDFHIAQQDHLRLIPKDVDWPSFCRLISELSNIEDSAVTRRYCYGELRLTRLNLYAPLLLRKFNFEQVHGQYGDFFGRLYGPILFVFAIVSTILSSMQVALAADQLETSHWETMWH</sequence>
<reference evidence="2 3" key="1">
    <citation type="submission" date="2018-05" db="EMBL/GenBank/DDBJ databases">
        <title>Whole genome sequencing for identification of molecular markers to develop diagnostic detection tools for the regulated plant pathogen Lachnellula willkommii.</title>
        <authorList>
            <person name="Giroux E."/>
            <person name="Bilodeau G."/>
        </authorList>
    </citation>
    <scope>NUCLEOTIDE SEQUENCE [LARGE SCALE GENOMIC DNA]</scope>
    <source>
        <strain evidence="2 3">CBS 203.66</strain>
    </source>
</reference>
<dbReference type="OrthoDB" id="5086500at2759"/>
<keyword evidence="1" id="KW-0812">Transmembrane</keyword>
<gene>
    <name evidence="2" type="ORF">LARI1_G008735</name>
</gene>
<dbReference type="AlphaFoldDB" id="A0A8T9B200"/>
<proteinExistence type="predicted"/>
<evidence type="ECO:0000313" key="3">
    <source>
        <dbReference type="Proteomes" id="UP000469559"/>
    </source>
</evidence>
<name>A0A8T9B200_9HELO</name>
<evidence type="ECO:0000256" key="1">
    <source>
        <dbReference type="SAM" id="Phobius"/>
    </source>
</evidence>
<keyword evidence="3" id="KW-1185">Reference proteome</keyword>
<dbReference type="InterPro" id="IPR046536">
    <property type="entry name" value="DUF6601"/>
</dbReference>
<accession>A0A8T9B200</accession>
<comment type="caution">
    <text evidence="2">The sequence shown here is derived from an EMBL/GenBank/DDBJ whole genome shotgun (WGS) entry which is preliminary data.</text>
</comment>
<keyword evidence="1" id="KW-0472">Membrane</keyword>
<protein>
    <submittedName>
        <fullName evidence="2">Uncharacterized protein</fullName>
    </submittedName>
</protein>
<evidence type="ECO:0000313" key="2">
    <source>
        <dbReference type="EMBL" id="TVY12659.1"/>
    </source>
</evidence>
<dbReference type="Pfam" id="PF20246">
    <property type="entry name" value="DUF6601"/>
    <property type="match status" value="1"/>
</dbReference>
<keyword evidence="1" id="KW-1133">Transmembrane helix</keyword>
<dbReference type="PANTHER" id="PTHR34414:SF1">
    <property type="entry name" value="SUBTILISIN-LIKE SERINE PROTEASE"/>
    <property type="match status" value="1"/>
</dbReference>
<dbReference type="EMBL" id="QGMF01001423">
    <property type="protein sequence ID" value="TVY12659.1"/>
    <property type="molecule type" value="Genomic_DNA"/>
</dbReference>